<evidence type="ECO:0000313" key="5">
    <source>
        <dbReference type="EMBL" id="NMO23680.1"/>
    </source>
</evidence>
<comment type="caution">
    <text evidence="5">The sequence shown here is derived from an EMBL/GenBank/DDBJ whole genome shotgun (WGS) entry which is preliminary data.</text>
</comment>
<keyword evidence="5" id="KW-0012">Acyltransferase</keyword>
<feature type="domain" description="Malonyl-CoA:ACP transacylase (MAT)" evidence="4">
    <location>
        <begin position="12"/>
        <end position="295"/>
    </location>
</feature>
<evidence type="ECO:0000259" key="4">
    <source>
        <dbReference type="SMART" id="SM00827"/>
    </source>
</evidence>
<gene>
    <name evidence="5" type="ORF">HG543_53855</name>
</gene>
<dbReference type="InterPro" id="IPR016036">
    <property type="entry name" value="Malonyl_transacylase_ACP-bd"/>
</dbReference>
<dbReference type="Gene3D" id="3.40.366.10">
    <property type="entry name" value="Malonyl-Coenzyme A Acyl Carrier Protein, domain 2"/>
    <property type="match status" value="1"/>
</dbReference>
<dbReference type="AlphaFoldDB" id="A0A848M1G6"/>
<proteinExistence type="predicted"/>
<dbReference type="GO" id="GO:0005886">
    <property type="term" value="C:plasma membrane"/>
    <property type="evidence" value="ECO:0007669"/>
    <property type="project" value="TreeGrafter"/>
</dbReference>
<dbReference type="PANTHER" id="PTHR43775:SF37">
    <property type="entry name" value="SI:DKEY-61P9.11"/>
    <property type="match status" value="1"/>
</dbReference>
<keyword evidence="6" id="KW-1185">Reference proteome</keyword>
<evidence type="ECO:0000256" key="1">
    <source>
        <dbReference type="ARBA" id="ARBA00022450"/>
    </source>
</evidence>
<dbReference type="Pfam" id="PF00698">
    <property type="entry name" value="Acyl_transf_1"/>
    <property type="match status" value="1"/>
</dbReference>
<evidence type="ECO:0000256" key="2">
    <source>
        <dbReference type="ARBA" id="ARBA00022553"/>
    </source>
</evidence>
<evidence type="ECO:0000313" key="6">
    <source>
        <dbReference type="Proteomes" id="UP000518300"/>
    </source>
</evidence>
<accession>A0A848M1G6</accession>
<keyword evidence="2" id="KW-0597">Phosphoprotein</keyword>
<dbReference type="GO" id="GO:0004312">
    <property type="term" value="F:fatty acid synthase activity"/>
    <property type="evidence" value="ECO:0007669"/>
    <property type="project" value="TreeGrafter"/>
</dbReference>
<dbReference type="RefSeq" id="WP_169352705.1">
    <property type="nucleotide sequence ID" value="NZ_JABBJJ010000733.1"/>
</dbReference>
<feature type="non-terminal residue" evidence="5">
    <location>
        <position position="295"/>
    </location>
</feature>
<dbReference type="InterPro" id="IPR016035">
    <property type="entry name" value="Acyl_Trfase/lysoPLipase"/>
</dbReference>
<protein>
    <submittedName>
        <fullName evidence="5">Acyltransferase domain-containing protein</fullName>
    </submittedName>
</protein>
<dbReference type="SUPFAM" id="SSF55048">
    <property type="entry name" value="Probable ACP-binding domain of malonyl-CoA ACP transacylase"/>
    <property type="match status" value="1"/>
</dbReference>
<name>A0A848M1G6_9BACT</name>
<keyword evidence="1" id="KW-0596">Phosphopantetheine</keyword>
<dbReference type="GO" id="GO:0071770">
    <property type="term" value="P:DIM/DIP cell wall layer assembly"/>
    <property type="evidence" value="ECO:0007669"/>
    <property type="project" value="TreeGrafter"/>
</dbReference>
<dbReference type="SUPFAM" id="SSF52151">
    <property type="entry name" value="FabD/lysophospholipase-like"/>
    <property type="match status" value="1"/>
</dbReference>
<dbReference type="InterPro" id="IPR014043">
    <property type="entry name" value="Acyl_transferase_dom"/>
</dbReference>
<dbReference type="SMART" id="SM00827">
    <property type="entry name" value="PKS_AT"/>
    <property type="match status" value="1"/>
</dbReference>
<dbReference type="FunFam" id="3.40.366.10:FF:000002">
    <property type="entry name" value="Probable polyketide synthase 2"/>
    <property type="match status" value="1"/>
</dbReference>
<dbReference type="Proteomes" id="UP000518300">
    <property type="component" value="Unassembled WGS sequence"/>
</dbReference>
<dbReference type="GO" id="GO:0006633">
    <property type="term" value="P:fatty acid biosynthetic process"/>
    <property type="evidence" value="ECO:0007669"/>
    <property type="project" value="TreeGrafter"/>
</dbReference>
<dbReference type="EMBL" id="JABBJJ010000733">
    <property type="protein sequence ID" value="NMO23680.1"/>
    <property type="molecule type" value="Genomic_DNA"/>
</dbReference>
<sequence length="295" mass="32004">APKVGEAEVVLLFTGQGVQHAGMGRELYETQPTFRAVMQRCDELLREELKESLVEVLYGSKGHLLEQASVAQPALFAVEYALAQVWRQWGVKPAAVMGHSLGEYVAACVAGVFSLEEGLKLVAARGRLMEGLAEAGKMVAVLARQETVEAEVARAGGSVSVAAVNGPEETVIAGRAGAVEEVVERLKKQGVECRALKTTHAFHSVLMEPMQREFEKVAGQVSMGRPQVELVSNLSGKGAGGEEVVQARYWSRHLREPVKYWEGLKGLYEKGYRVFLEVGPKPTLVGMGKRYLGQA</sequence>
<dbReference type="PANTHER" id="PTHR43775">
    <property type="entry name" value="FATTY ACID SYNTHASE"/>
    <property type="match status" value="1"/>
</dbReference>
<reference evidence="5 6" key="1">
    <citation type="submission" date="2020-04" db="EMBL/GenBank/DDBJ databases">
        <title>Draft genome of Pyxidicoccus fallax type strain.</title>
        <authorList>
            <person name="Whitworth D.E."/>
        </authorList>
    </citation>
    <scope>NUCLEOTIDE SEQUENCE [LARGE SCALE GENOMIC DNA]</scope>
    <source>
        <strain evidence="5 6">DSM 14698</strain>
    </source>
</reference>
<evidence type="ECO:0000256" key="3">
    <source>
        <dbReference type="ARBA" id="ARBA00022679"/>
    </source>
</evidence>
<dbReference type="GO" id="GO:0005737">
    <property type="term" value="C:cytoplasm"/>
    <property type="evidence" value="ECO:0007669"/>
    <property type="project" value="TreeGrafter"/>
</dbReference>
<dbReference type="InterPro" id="IPR001227">
    <property type="entry name" value="Ac_transferase_dom_sf"/>
</dbReference>
<feature type="non-terminal residue" evidence="5">
    <location>
        <position position="1"/>
    </location>
</feature>
<keyword evidence="3 5" id="KW-0808">Transferase</keyword>
<organism evidence="5 6">
    <name type="scientific">Pyxidicoccus fallax</name>
    <dbReference type="NCBI Taxonomy" id="394095"/>
    <lineage>
        <taxon>Bacteria</taxon>
        <taxon>Pseudomonadati</taxon>
        <taxon>Myxococcota</taxon>
        <taxon>Myxococcia</taxon>
        <taxon>Myxococcales</taxon>
        <taxon>Cystobacterineae</taxon>
        <taxon>Myxococcaceae</taxon>
        <taxon>Pyxidicoccus</taxon>
    </lineage>
</organism>
<dbReference type="InterPro" id="IPR050091">
    <property type="entry name" value="PKS_NRPS_Biosynth_Enz"/>
</dbReference>